<feature type="non-terminal residue" evidence="15">
    <location>
        <position position="1"/>
    </location>
</feature>
<comment type="function">
    <text evidence="9">Binds to extracellular matrix proteins. Binds to pathogen-associated molecular patterns (PAMPs) present on the cell walls of Gram-positive and Gram-negative bacteria and fungi, behaving as a pattern recognition receptor (PRR). Induces bacterial and fungal aggregation and subsequent inhibition of PAMP-induced cytokine release. Does not possess intrinsic bactericidal activity. May play a role in the innate defense and homeostasis of certain epithelial surfaces.</text>
</comment>
<dbReference type="SUPFAM" id="SSF50952">
    <property type="entry name" value="Soluble quinoprotein glucose dehydrogenase"/>
    <property type="match status" value="1"/>
</dbReference>
<evidence type="ECO:0000256" key="1">
    <source>
        <dbReference type="ARBA" id="ARBA00004613"/>
    </source>
</evidence>
<evidence type="ECO:0000256" key="8">
    <source>
        <dbReference type="ARBA" id="ARBA00023180"/>
    </source>
</evidence>
<dbReference type="InterPro" id="IPR001190">
    <property type="entry name" value="SRCR"/>
</dbReference>
<comment type="caution">
    <text evidence="12">Lacks conserved residue(s) required for the propagation of feature annotation.</text>
</comment>
<dbReference type="InterPro" id="IPR018143">
    <property type="entry name" value="Folate_rcpt-like"/>
</dbReference>
<comment type="similarity">
    <text evidence="2">Belongs to the HHIP family.</text>
</comment>
<proteinExistence type="inferred from homology"/>
<comment type="caution">
    <text evidence="15">The sequence shown here is derived from an EMBL/GenBank/DDBJ whole genome shotgun (WGS) entry which is preliminary data.</text>
</comment>
<dbReference type="Gene3D" id="2.120.10.30">
    <property type="entry name" value="TolB, C-terminal domain"/>
    <property type="match status" value="1"/>
</dbReference>
<keyword evidence="8" id="KW-0325">Glycoprotein</keyword>
<feature type="domain" description="SRCR" evidence="14">
    <location>
        <begin position="611"/>
        <end position="714"/>
    </location>
</feature>
<feature type="non-terminal residue" evidence="15">
    <location>
        <position position="721"/>
    </location>
</feature>
<dbReference type="SUPFAM" id="SSF56487">
    <property type="entry name" value="SRCR-like"/>
    <property type="match status" value="1"/>
</dbReference>
<dbReference type="EMBL" id="WAAF01019385">
    <property type="protein sequence ID" value="NXX50536.1"/>
    <property type="molecule type" value="Genomic_DNA"/>
</dbReference>
<dbReference type="Proteomes" id="UP000627253">
    <property type="component" value="Unassembled WGS sequence"/>
</dbReference>
<evidence type="ECO:0000256" key="12">
    <source>
        <dbReference type="PROSITE-ProRule" id="PRU00196"/>
    </source>
</evidence>
<dbReference type="InterPro" id="IPR036772">
    <property type="entry name" value="SRCR-like_dom_sf"/>
</dbReference>
<feature type="region of interest" description="Disordered" evidence="13">
    <location>
        <begin position="518"/>
        <end position="610"/>
    </location>
</feature>
<name>A0A852J3Z6_9PICI</name>
<dbReference type="InterPro" id="IPR011041">
    <property type="entry name" value="Quinoprot_gluc/sorb_DH_b-prop"/>
</dbReference>
<evidence type="ECO:0000256" key="10">
    <source>
        <dbReference type="ARBA" id="ARBA00064153"/>
    </source>
</evidence>
<feature type="disulfide bond" evidence="12">
    <location>
        <begin position="683"/>
        <end position="693"/>
    </location>
</feature>
<dbReference type="PROSITE" id="PS00420">
    <property type="entry name" value="SRCR_1"/>
    <property type="match status" value="1"/>
</dbReference>
<dbReference type="Gene3D" id="3.10.250.10">
    <property type="entry name" value="SRCR-like domain"/>
    <property type="match status" value="1"/>
</dbReference>
<comment type="subcellular location">
    <subcellularLocation>
        <location evidence="1">Secreted</location>
    </subcellularLocation>
</comment>
<dbReference type="OrthoDB" id="10266706at2759"/>
<evidence type="ECO:0000256" key="5">
    <source>
        <dbReference type="ARBA" id="ARBA00022737"/>
    </source>
</evidence>
<feature type="compositionally biased region" description="Polar residues" evidence="13">
    <location>
        <begin position="567"/>
        <end position="581"/>
    </location>
</feature>
<protein>
    <recommendedName>
        <fullName evidence="11">Soluble scavenger receptor cysteine-rich domain-containing protein SSC5D</fullName>
    </recommendedName>
</protein>
<dbReference type="PROSITE" id="PS50287">
    <property type="entry name" value="SRCR_2"/>
    <property type="match status" value="1"/>
</dbReference>
<reference evidence="15" key="1">
    <citation type="submission" date="2020-02" db="EMBL/GenBank/DDBJ databases">
        <title>Bird 10,000 Genomes (B10K) Project - Family phase.</title>
        <authorList>
            <person name="Zhang G."/>
        </authorList>
    </citation>
    <scope>NUCLEOTIDE SEQUENCE</scope>
    <source>
        <strain evidence="15">B10K-DU-002-37</strain>
        <tissue evidence="15">Muscle</tissue>
    </source>
</reference>
<evidence type="ECO:0000256" key="11">
    <source>
        <dbReference type="ARBA" id="ARBA00069168"/>
    </source>
</evidence>
<dbReference type="GO" id="GO:0016020">
    <property type="term" value="C:membrane"/>
    <property type="evidence" value="ECO:0007669"/>
    <property type="project" value="InterPro"/>
</dbReference>
<dbReference type="PANTHER" id="PTHR19328:SF32">
    <property type="entry name" value="HHIP-LIKE PROTEIN 1"/>
    <property type="match status" value="1"/>
</dbReference>
<dbReference type="FunFam" id="3.10.250.10:FF:000007">
    <property type="entry name" value="Soluble scavenger receptor cysteine-rich domain-containing protein SSC5D"/>
    <property type="match status" value="1"/>
</dbReference>
<evidence type="ECO:0000259" key="14">
    <source>
        <dbReference type="PROSITE" id="PS50287"/>
    </source>
</evidence>
<accession>A0A852J3Z6</accession>
<keyword evidence="4" id="KW-0732">Signal</keyword>
<keyword evidence="5" id="KW-0677">Repeat</keyword>
<evidence type="ECO:0000256" key="9">
    <source>
        <dbReference type="ARBA" id="ARBA00058074"/>
    </source>
</evidence>
<dbReference type="InterPro" id="IPR012938">
    <property type="entry name" value="Glc/Sorbosone_DH"/>
</dbReference>
<dbReference type="Pfam" id="PF07995">
    <property type="entry name" value="GSDH"/>
    <property type="match status" value="1"/>
</dbReference>
<evidence type="ECO:0000313" key="15">
    <source>
        <dbReference type="EMBL" id="NXX50536.1"/>
    </source>
</evidence>
<dbReference type="GO" id="GO:0005576">
    <property type="term" value="C:extracellular region"/>
    <property type="evidence" value="ECO:0007669"/>
    <property type="project" value="UniProtKB-SubCell"/>
</dbReference>
<keyword evidence="7" id="KW-0675">Receptor</keyword>
<evidence type="ECO:0000256" key="2">
    <source>
        <dbReference type="ARBA" id="ARBA00010658"/>
    </source>
</evidence>
<dbReference type="PRINTS" id="PR00258">
    <property type="entry name" value="SPERACTRCPTR"/>
</dbReference>
<evidence type="ECO:0000256" key="13">
    <source>
        <dbReference type="SAM" id="MobiDB-lite"/>
    </source>
</evidence>
<evidence type="ECO:0000256" key="7">
    <source>
        <dbReference type="ARBA" id="ARBA00023170"/>
    </source>
</evidence>
<dbReference type="AlphaFoldDB" id="A0A852J3Z6"/>
<evidence type="ECO:0000256" key="6">
    <source>
        <dbReference type="ARBA" id="ARBA00023157"/>
    </source>
</evidence>
<gene>
    <name evidence="15" type="primary">Hhipl1</name>
    <name evidence="15" type="ORF">TRILEU_R05223</name>
</gene>
<comment type="subunit">
    <text evidence="10">Interacts with LGALS1 and laminin.</text>
</comment>
<evidence type="ECO:0000256" key="3">
    <source>
        <dbReference type="ARBA" id="ARBA00022525"/>
    </source>
</evidence>
<keyword evidence="16" id="KW-1185">Reference proteome</keyword>
<dbReference type="Pfam" id="PF03024">
    <property type="entry name" value="Folate_rec"/>
    <property type="match status" value="1"/>
</dbReference>
<keyword evidence="6 12" id="KW-1015">Disulfide bond</keyword>
<feature type="compositionally biased region" description="Basic residues" evidence="13">
    <location>
        <begin position="582"/>
        <end position="599"/>
    </location>
</feature>
<dbReference type="InterPro" id="IPR011042">
    <property type="entry name" value="6-blade_b-propeller_TolB-like"/>
</dbReference>
<keyword evidence="3" id="KW-0964">Secreted</keyword>
<organism evidence="15 16">
    <name type="scientific">Tricholaema leucomelas</name>
    <name type="common">pied barbet</name>
    <dbReference type="NCBI Taxonomy" id="240729"/>
    <lineage>
        <taxon>Eukaryota</taxon>
        <taxon>Metazoa</taxon>
        <taxon>Chordata</taxon>
        <taxon>Craniata</taxon>
        <taxon>Vertebrata</taxon>
        <taxon>Euteleostomi</taxon>
        <taxon>Archelosauria</taxon>
        <taxon>Archosauria</taxon>
        <taxon>Dinosauria</taxon>
        <taxon>Saurischia</taxon>
        <taxon>Theropoda</taxon>
        <taxon>Coelurosauria</taxon>
        <taxon>Aves</taxon>
        <taxon>Neognathae</taxon>
        <taxon>Neoaves</taxon>
        <taxon>Telluraves</taxon>
        <taxon>Coraciimorphae</taxon>
        <taxon>Piciformes</taxon>
        <taxon>Lybiidae</taxon>
        <taxon>Tricholaema lacrymosa</taxon>
    </lineage>
</organism>
<evidence type="ECO:0000313" key="16">
    <source>
        <dbReference type="Proteomes" id="UP000627253"/>
    </source>
</evidence>
<dbReference type="Pfam" id="PF00530">
    <property type="entry name" value="SRCR"/>
    <property type="match status" value="1"/>
</dbReference>
<dbReference type="PANTHER" id="PTHR19328">
    <property type="entry name" value="HEDGEHOG-INTERACTING PROTEIN"/>
    <property type="match status" value="1"/>
</dbReference>
<dbReference type="SMART" id="SM00202">
    <property type="entry name" value="SR"/>
    <property type="match status" value="1"/>
</dbReference>
<evidence type="ECO:0000256" key="4">
    <source>
        <dbReference type="ARBA" id="ARBA00022729"/>
    </source>
</evidence>
<sequence length="721" mass="80439">ECSPYAAHLYDAEDPSTPVRTIPGLCQDFCLQVWQKCRSIFRYLSADKELIALENNMAKFCRYLSLEDTDYCFPHLLANQNLNQNLGLVTADAEGCLQLCLMEVANGLRNPVAMVHANDGTHRFFIAEQVGLVWTYLPDGSRLKKPFLNISEAVLTSPWEGDERGFLGIVFHPKFKFNGKVYVYYSVQVHYEERIRISEFRISPADMNALDHGSERIILEIEEPASNHNGGQLLFGDDEYLYIFTGDGGMAGDPFGTFGNAQNKSALLGKVLRIDVNNNDRGPLYRIPPDNPFLNDPKARPEVYAYGVRNMWRCSFDRGEPDTKEGKGRLFCGDVGQNKYEEIDIVEKGKNYGWRAREGFSCYDKKLCANSSMDDVLPIYAYPHKMGKSVTGGYVYRGCESPNLNGLYIFGDFMSGRLMSLKEDRATGEWHYSEICMGTGQTCMFPGLINNYYQYIISFAEDEAGSELYFMSTGIPSATAPHGVVYKLVDTSRRAPPGKCQVEPLPVRVKSKRIQFVPKEKFIMKTPTPRPQLKATTEAPQGGRSDPGTSLTSSVDWVGQAPPLPGNRSQLSTTLAPSSRTPKPRRGGQRRGQRRKKKPPSTALPLRNGSVRLMRQQGRGRSQGRVEVYISGEWGTVCDDGWNSAAATVVCRQLGFPHVVRATKKAEFGEGTSLRILLDDVQCSGQEETLLQCAHAEVGTHNCSHEEDAGVVCSQEEVADW</sequence>